<evidence type="ECO:0000313" key="1">
    <source>
        <dbReference type="EMBL" id="KAF2434447.1"/>
    </source>
</evidence>
<evidence type="ECO:0000313" key="2">
    <source>
        <dbReference type="Proteomes" id="UP000800235"/>
    </source>
</evidence>
<reference evidence="1" key="1">
    <citation type="journal article" date="2020" name="Stud. Mycol.">
        <title>101 Dothideomycetes genomes: a test case for predicting lifestyles and emergence of pathogens.</title>
        <authorList>
            <person name="Haridas S."/>
            <person name="Albert R."/>
            <person name="Binder M."/>
            <person name="Bloem J."/>
            <person name="Labutti K."/>
            <person name="Salamov A."/>
            <person name="Andreopoulos B."/>
            <person name="Baker S."/>
            <person name="Barry K."/>
            <person name="Bills G."/>
            <person name="Bluhm B."/>
            <person name="Cannon C."/>
            <person name="Castanera R."/>
            <person name="Culley D."/>
            <person name="Daum C."/>
            <person name="Ezra D."/>
            <person name="Gonzalez J."/>
            <person name="Henrissat B."/>
            <person name="Kuo A."/>
            <person name="Liang C."/>
            <person name="Lipzen A."/>
            <person name="Lutzoni F."/>
            <person name="Magnuson J."/>
            <person name="Mondo S."/>
            <person name="Nolan M."/>
            <person name="Ohm R."/>
            <person name="Pangilinan J."/>
            <person name="Park H.-J."/>
            <person name="Ramirez L."/>
            <person name="Alfaro M."/>
            <person name="Sun H."/>
            <person name="Tritt A."/>
            <person name="Yoshinaga Y."/>
            <person name="Zwiers L.-H."/>
            <person name="Turgeon B."/>
            <person name="Goodwin S."/>
            <person name="Spatafora J."/>
            <person name="Crous P."/>
            <person name="Grigoriev I."/>
        </authorList>
    </citation>
    <scope>NUCLEOTIDE SEQUENCE</scope>
    <source>
        <strain evidence="1">CBS 130266</strain>
    </source>
</reference>
<dbReference type="Proteomes" id="UP000800235">
    <property type="component" value="Unassembled WGS sequence"/>
</dbReference>
<keyword evidence="2" id="KW-1185">Reference proteome</keyword>
<dbReference type="OrthoDB" id="3538878at2759"/>
<dbReference type="AlphaFoldDB" id="A0A9P4NZF8"/>
<comment type="caution">
    <text evidence="1">The sequence shown here is derived from an EMBL/GenBank/DDBJ whole genome shotgun (WGS) entry which is preliminary data.</text>
</comment>
<proteinExistence type="predicted"/>
<accession>A0A9P4NZF8</accession>
<protein>
    <submittedName>
        <fullName evidence="1">Uncharacterized protein</fullName>
    </submittedName>
</protein>
<dbReference type="EMBL" id="MU007016">
    <property type="protein sequence ID" value="KAF2434447.1"/>
    <property type="molecule type" value="Genomic_DNA"/>
</dbReference>
<name>A0A9P4NZF8_9PEZI</name>
<organism evidence="1 2">
    <name type="scientific">Tothia fuscella</name>
    <dbReference type="NCBI Taxonomy" id="1048955"/>
    <lineage>
        <taxon>Eukaryota</taxon>
        <taxon>Fungi</taxon>
        <taxon>Dikarya</taxon>
        <taxon>Ascomycota</taxon>
        <taxon>Pezizomycotina</taxon>
        <taxon>Dothideomycetes</taxon>
        <taxon>Pleosporomycetidae</taxon>
        <taxon>Venturiales</taxon>
        <taxon>Cylindrosympodiaceae</taxon>
        <taxon>Tothia</taxon>
    </lineage>
</organism>
<gene>
    <name evidence="1" type="ORF">EJ08DRAFT_730671</name>
</gene>
<sequence length="272" mass="29023">MPASHKEMPKYEALLHIRIRIADQSLGIQQQSLLFSFSFNHFQNFPIKMKALTSSLLFGSLWFGIVTATPTQITKREDPTVTAEGLGDVRPFTVKSYQSPYPGGSGLSGLNLVARQGKLLLSNRAVYRTPVISVAGNGLAWLRSTTYTPLYIDPSNGALGYVTKYFPVPAGAISNTFFHTGTNSTVTVSPSPSQGSNITVTPSAGNGTIGADPPNGKFYSNHDPTYPYWYLCSISDSEYEIYGSPGKSGCTSISGIVLAALDASAAGPVGSY</sequence>